<comment type="caution">
    <text evidence="4">The sequence shown here is derived from an EMBL/GenBank/DDBJ whole genome shotgun (WGS) entry which is preliminary data.</text>
</comment>
<organism evidence="4 5">
    <name type="scientific">Salibacterium salarium</name>
    <dbReference type="NCBI Taxonomy" id="284579"/>
    <lineage>
        <taxon>Bacteria</taxon>
        <taxon>Bacillati</taxon>
        <taxon>Bacillota</taxon>
        <taxon>Bacilli</taxon>
        <taxon>Bacillales</taxon>
        <taxon>Bacillaceae</taxon>
    </lineage>
</organism>
<accession>A0A428MRL5</accession>
<dbReference type="Proteomes" id="UP000275076">
    <property type="component" value="Unassembled WGS sequence"/>
</dbReference>
<dbReference type="PANTHER" id="PTHR43308:SF5">
    <property type="entry name" value="S-LAYER PROTEIN _ PEPTIDOGLYCAN ENDO-BETA-N-ACETYLGLUCOSAMINIDASE"/>
    <property type="match status" value="1"/>
</dbReference>
<dbReference type="PANTHER" id="PTHR43308">
    <property type="entry name" value="OUTER MEMBRANE PROTEIN ALPHA-RELATED"/>
    <property type="match status" value="1"/>
</dbReference>
<sequence>NEPVKRSQAASMIVEALDLETENRPAPDFTDITDSFHAYDLVATVNDEGIITGNDGRFMPNNVLKRGQMAAILDRSFEFESSESNYDFNDITKDYIFAGSIEAIAGAGITTGYSSDNTFRPNNETTRAQFSVFLARTLDDSFIDEDTGESTKEEDTKGTEPTGGEMEVHFLDVGQGDSILVEAASGE</sequence>
<dbReference type="InterPro" id="IPR051465">
    <property type="entry name" value="Cell_Envelope_Struct_Comp"/>
</dbReference>
<keyword evidence="5" id="KW-1185">Reference proteome</keyword>
<keyword evidence="1" id="KW-0732">Signal</keyword>
<gene>
    <name evidence="4" type="ORF">D7Z54_35070</name>
</gene>
<evidence type="ECO:0000259" key="3">
    <source>
        <dbReference type="PROSITE" id="PS51272"/>
    </source>
</evidence>
<name>A0A428MRL5_9BACI</name>
<proteinExistence type="predicted"/>
<feature type="non-terminal residue" evidence="4">
    <location>
        <position position="1"/>
    </location>
</feature>
<feature type="domain" description="SLH" evidence="3">
    <location>
        <begin position="84"/>
        <end position="148"/>
    </location>
</feature>
<feature type="domain" description="SLH" evidence="3">
    <location>
        <begin position="25"/>
        <end position="83"/>
    </location>
</feature>
<evidence type="ECO:0000256" key="1">
    <source>
        <dbReference type="ARBA" id="ARBA00022729"/>
    </source>
</evidence>
<reference evidence="4 5" key="1">
    <citation type="submission" date="2018-10" db="EMBL/GenBank/DDBJ databases">
        <title>Draft genome sequence of Bacillus salarius IM0101, isolated from a hypersaline soil in Inner Mongolia, China.</title>
        <authorList>
            <person name="Yamprayoonswat W."/>
            <person name="Boonvisut S."/>
            <person name="Jumpathong W."/>
            <person name="Sittihan S."/>
            <person name="Ruangsuj P."/>
            <person name="Wanthongcharoen S."/>
            <person name="Thongpramul N."/>
            <person name="Pimmason S."/>
            <person name="Yu B."/>
            <person name="Yasawong M."/>
        </authorList>
    </citation>
    <scope>NUCLEOTIDE SEQUENCE [LARGE SCALE GENOMIC DNA]</scope>
    <source>
        <strain evidence="4 5">IM0101</strain>
    </source>
</reference>
<evidence type="ECO:0000313" key="5">
    <source>
        <dbReference type="Proteomes" id="UP000275076"/>
    </source>
</evidence>
<evidence type="ECO:0000313" key="4">
    <source>
        <dbReference type="EMBL" id="RSL28724.1"/>
    </source>
</evidence>
<evidence type="ECO:0000256" key="2">
    <source>
        <dbReference type="SAM" id="MobiDB-lite"/>
    </source>
</evidence>
<feature type="non-terminal residue" evidence="4">
    <location>
        <position position="187"/>
    </location>
</feature>
<keyword evidence="4" id="KW-0378">Hydrolase</keyword>
<protein>
    <submittedName>
        <fullName evidence="4">MBL fold metallo-hydrolase</fullName>
    </submittedName>
</protein>
<dbReference type="AlphaFoldDB" id="A0A428MRL5"/>
<dbReference type="InterPro" id="IPR001119">
    <property type="entry name" value="SLH_dom"/>
</dbReference>
<dbReference type="RefSeq" id="WP_185819993.1">
    <property type="nucleotide sequence ID" value="NZ_RBVX01000208.1"/>
</dbReference>
<dbReference type="PROSITE" id="PS51272">
    <property type="entry name" value="SLH"/>
    <property type="match status" value="2"/>
</dbReference>
<dbReference type="Pfam" id="PF00395">
    <property type="entry name" value="SLH"/>
    <property type="match status" value="2"/>
</dbReference>
<feature type="compositionally biased region" description="Basic and acidic residues" evidence="2">
    <location>
        <begin position="149"/>
        <end position="158"/>
    </location>
</feature>
<dbReference type="EMBL" id="RBVX01000208">
    <property type="protein sequence ID" value="RSL28724.1"/>
    <property type="molecule type" value="Genomic_DNA"/>
</dbReference>
<dbReference type="GO" id="GO:0016787">
    <property type="term" value="F:hydrolase activity"/>
    <property type="evidence" value="ECO:0007669"/>
    <property type="project" value="UniProtKB-KW"/>
</dbReference>
<feature type="region of interest" description="Disordered" evidence="2">
    <location>
        <begin position="143"/>
        <end position="168"/>
    </location>
</feature>